<dbReference type="RefSeq" id="WP_343767342.1">
    <property type="nucleotide sequence ID" value="NZ_BAAACF010000001.1"/>
</dbReference>
<protein>
    <submittedName>
        <fullName evidence="1">Uncharacterized protein</fullName>
    </submittedName>
</protein>
<proteinExistence type="predicted"/>
<dbReference type="Proteomes" id="UP001500339">
    <property type="component" value="Unassembled WGS sequence"/>
</dbReference>
<evidence type="ECO:0000313" key="2">
    <source>
        <dbReference type="Proteomes" id="UP001500339"/>
    </source>
</evidence>
<sequence length="112" mass="13430">MKFYRDEASDEIRYIKDSIDISNKPNDIMYIQISDSKENYIALFIYNEELRQRSEDIAVEFKDKDSTNNPFMISQTTNQRNPIVISYENQGTVREIKRIIVRDKNYNDIYTQ</sequence>
<comment type="caution">
    <text evidence="1">The sequence shown here is derived from an EMBL/GenBank/DDBJ whole genome shotgun (WGS) entry which is preliminary data.</text>
</comment>
<accession>A0ABP3U2A4</accession>
<organism evidence="1 2">
    <name type="scientific">Clostridium malenominatum</name>
    <dbReference type="NCBI Taxonomy" id="1539"/>
    <lineage>
        <taxon>Bacteria</taxon>
        <taxon>Bacillati</taxon>
        <taxon>Bacillota</taxon>
        <taxon>Clostridia</taxon>
        <taxon>Eubacteriales</taxon>
        <taxon>Clostridiaceae</taxon>
        <taxon>Clostridium</taxon>
    </lineage>
</organism>
<gene>
    <name evidence="1" type="ORF">GCM10008905_10070</name>
</gene>
<evidence type="ECO:0000313" key="1">
    <source>
        <dbReference type="EMBL" id="GAA0720651.1"/>
    </source>
</evidence>
<dbReference type="EMBL" id="BAAACF010000001">
    <property type="protein sequence ID" value="GAA0720651.1"/>
    <property type="molecule type" value="Genomic_DNA"/>
</dbReference>
<keyword evidence="2" id="KW-1185">Reference proteome</keyword>
<name>A0ABP3U2A4_9CLOT</name>
<reference evidence="2" key="1">
    <citation type="journal article" date="2019" name="Int. J. Syst. Evol. Microbiol.">
        <title>The Global Catalogue of Microorganisms (GCM) 10K type strain sequencing project: providing services to taxonomists for standard genome sequencing and annotation.</title>
        <authorList>
            <consortium name="The Broad Institute Genomics Platform"/>
            <consortium name="The Broad Institute Genome Sequencing Center for Infectious Disease"/>
            <person name="Wu L."/>
            <person name="Ma J."/>
        </authorList>
    </citation>
    <scope>NUCLEOTIDE SEQUENCE [LARGE SCALE GENOMIC DNA]</scope>
    <source>
        <strain evidence="2">JCM 1405</strain>
    </source>
</reference>